<evidence type="ECO:0000259" key="17">
    <source>
        <dbReference type="PROSITE" id="PS50119"/>
    </source>
</evidence>
<feature type="domain" description="RING-type" evidence="16">
    <location>
        <begin position="25"/>
        <end position="73"/>
    </location>
</feature>
<dbReference type="Pfam" id="PF13445">
    <property type="entry name" value="zf-RING_UBOX"/>
    <property type="match status" value="1"/>
</dbReference>
<name>A0A7J6A8C9_AMEME</name>
<evidence type="ECO:0000256" key="1">
    <source>
        <dbReference type="ARBA" id="ARBA00000900"/>
    </source>
</evidence>
<evidence type="ECO:0000256" key="13">
    <source>
        <dbReference type="PROSITE-ProRule" id="PRU00024"/>
    </source>
</evidence>
<keyword evidence="5" id="KW-0963">Cytoplasm</keyword>
<dbReference type="Proteomes" id="UP000593565">
    <property type="component" value="Unassembled WGS sequence"/>
</dbReference>
<dbReference type="InterPro" id="IPR013083">
    <property type="entry name" value="Znf_RING/FYVE/PHD"/>
</dbReference>
<evidence type="ECO:0000256" key="10">
    <source>
        <dbReference type="ARBA" id="ARBA00023054"/>
    </source>
</evidence>
<dbReference type="FunFam" id="3.30.40.10:FF:000014">
    <property type="entry name" value="probable E3 ubiquitin-protein ligase MID2"/>
    <property type="match status" value="1"/>
</dbReference>
<proteinExistence type="predicted"/>
<comment type="subcellular location">
    <subcellularLocation>
        <location evidence="3">Cytoplasm</location>
    </subcellularLocation>
    <subcellularLocation>
        <location evidence="2">Nucleus</location>
    </subcellularLocation>
</comment>
<evidence type="ECO:0000313" key="19">
    <source>
        <dbReference type="EMBL" id="KAF4078237.1"/>
    </source>
</evidence>
<feature type="compositionally biased region" description="Acidic residues" evidence="15">
    <location>
        <begin position="326"/>
        <end position="352"/>
    </location>
</feature>
<organism evidence="19 20">
    <name type="scientific">Ameiurus melas</name>
    <name type="common">Black bullhead</name>
    <name type="synonym">Silurus melas</name>
    <dbReference type="NCBI Taxonomy" id="219545"/>
    <lineage>
        <taxon>Eukaryota</taxon>
        <taxon>Metazoa</taxon>
        <taxon>Chordata</taxon>
        <taxon>Craniata</taxon>
        <taxon>Vertebrata</taxon>
        <taxon>Euteleostomi</taxon>
        <taxon>Actinopterygii</taxon>
        <taxon>Neopterygii</taxon>
        <taxon>Teleostei</taxon>
        <taxon>Ostariophysi</taxon>
        <taxon>Siluriformes</taxon>
        <taxon>Ictaluridae</taxon>
        <taxon>Ameiurus</taxon>
    </lineage>
</organism>
<protein>
    <recommendedName>
        <fullName evidence="4">RING-type E3 ubiquitin transferase</fullName>
        <ecNumber evidence="4">2.3.2.27</ecNumber>
    </recommendedName>
</protein>
<dbReference type="GO" id="GO:0008270">
    <property type="term" value="F:zinc ion binding"/>
    <property type="evidence" value="ECO:0007669"/>
    <property type="project" value="UniProtKB-KW"/>
</dbReference>
<dbReference type="InterPro" id="IPR000315">
    <property type="entry name" value="Znf_B-box"/>
</dbReference>
<dbReference type="PROSITE" id="PS51262">
    <property type="entry name" value="COS"/>
    <property type="match status" value="1"/>
</dbReference>
<comment type="catalytic activity">
    <reaction evidence="1">
        <text>S-ubiquitinyl-[E2 ubiquitin-conjugating enzyme]-L-cysteine + [acceptor protein]-L-lysine = [E2 ubiquitin-conjugating enzyme]-L-cysteine + N(6)-ubiquitinyl-[acceptor protein]-L-lysine.</text>
        <dbReference type="EC" id="2.3.2.27"/>
    </reaction>
</comment>
<dbReference type="GO" id="GO:0005737">
    <property type="term" value="C:cytoplasm"/>
    <property type="evidence" value="ECO:0007669"/>
    <property type="project" value="UniProtKB-SubCell"/>
</dbReference>
<dbReference type="GO" id="GO:0070507">
    <property type="term" value="P:regulation of microtubule cytoskeleton organization"/>
    <property type="evidence" value="ECO:0007669"/>
    <property type="project" value="TreeGrafter"/>
</dbReference>
<dbReference type="PANTHER" id="PTHR24099:SF17">
    <property type="entry name" value="TRIPARTITE MOTIF CONTAINING 55"/>
    <property type="match status" value="1"/>
</dbReference>
<evidence type="ECO:0000259" key="18">
    <source>
        <dbReference type="PROSITE" id="PS51262"/>
    </source>
</evidence>
<evidence type="ECO:0000256" key="3">
    <source>
        <dbReference type="ARBA" id="ARBA00004496"/>
    </source>
</evidence>
<dbReference type="InterPro" id="IPR001841">
    <property type="entry name" value="Znf_RING"/>
</dbReference>
<keyword evidence="11" id="KW-0514">Muscle protein</keyword>
<gene>
    <name evidence="19" type="ORF">AMELA_G00197040</name>
</gene>
<dbReference type="GO" id="GO:0061630">
    <property type="term" value="F:ubiquitin protein ligase activity"/>
    <property type="evidence" value="ECO:0007669"/>
    <property type="project" value="UniProtKB-EC"/>
</dbReference>
<dbReference type="SMART" id="SM00184">
    <property type="entry name" value="RING"/>
    <property type="match status" value="1"/>
</dbReference>
<evidence type="ECO:0000256" key="9">
    <source>
        <dbReference type="ARBA" id="ARBA00022833"/>
    </source>
</evidence>
<evidence type="ECO:0000256" key="14">
    <source>
        <dbReference type="SAM" id="Coils"/>
    </source>
</evidence>
<feature type="coiled-coil region" evidence="14">
    <location>
        <begin position="177"/>
        <end position="204"/>
    </location>
</feature>
<dbReference type="Pfam" id="PF00643">
    <property type="entry name" value="zf-B_box"/>
    <property type="match status" value="1"/>
</dbReference>
<evidence type="ECO:0000259" key="16">
    <source>
        <dbReference type="PROSITE" id="PS50089"/>
    </source>
</evidence>
<dbReference type="SUPFAM" id="SSF57845">
    <property type="entry name" value="B-box zinc-binding domain"/>
    <property type="match status" value="1"/>
</dbReference>
<keyword evidence="7" id="KW-0479">Metal-binding</keyword>
<dbReference type="InterPro" id="IPR050617">
    <property type="entry name" value="E3_ligase_FN3/SPRY"/>
</dbReference>
<keyword evidence="12" id="KW-0539">Nucleus</keyword>
<dbReference type="Gene3D" id="3.30.160.60">
    <property type="entry name" value="Classic Zinc Finger"/>
    <property type="match status" value="1"/>
</dbReference>
<evidence type="ECO:0000256" key="12">
    <source>
        <dbReference type="ARBA" id="ARBA00023242"/>
    </source>
</evidence>
<dbReference type="SUPFAM" id="SSF57850">
    <property type="entry name" value="RING/U-box"/>
    <property type="match status" value="1"/>
</dbReference>
<evidence type="ECO:0000256" key="11">
    <source>
        <dbReference type="ARBA" id="ARBA00023179"/>
    </source>
</evidence>
<dbReference type="Gene3D" id="3.30.40.10">
    <property type="entry name" value="Zinc/RING finger domain, C3HC4 (zinc finger)"/>
    <property type="match status" value="1"/>
</dbReference>
<dbReference type="EMBL" id="JAAGNN010000017">
    <property type="protein sequence ID" value="KAF4078237.1"/>
    <property type="molecule type" value="Genomic_DNA"/>
</dbReference>
<keyword evidence="10 14" id="KW-0175">Coiled coil</keyword>
<comment type="caution">
    <text evidence="19">The sequence shown here is derived from an EMBL/GenBank/DDBJ whole genome shotgun (WGS) entry which is preliminary data.</text>
</comment>
<feature type="domain" description="COS" evidence="18">
    <location>
        <begin position="263"/>
        <end position="321"/>
    </location>
</feature>
<dbReference type="InterPro" id="IPR027370">
    <property type="entry name" value="Znf-RING_euk"/>
</dbReference>
<dbReference type="AlphaFoldDB" id="A0A7J6A8C9"/>
<dbReference type="InterPro" id="IPR017903">
    <property type="entry name" value="COS_domain"/>
</dbReference>
<dbReference type="PROSITE" id="PS50089">
    <property type="entry name" value="ZF_RING_2"/>
    <property type="match status" value="1"/>
</dbReference>
<sequence>MSLPLDLSSFHKDASLGTLEKQLICPICLEVFTKPVVILPCQHNLCRKCANELYQPSLFQVGIGGRFRCPSCRHEVILDRHGVYGLQRNLLVENIIDVYKQASASCRPPPKPLAQMNCEEHEGEKLNIYCITCQIPTCSLCKVFGAHKSCEVAPVSDVYQQQKTELSDGIGSLVATNERIQACINDLEEICRSVEENSRNQKQILCEKFDRMSGILEERRKIMLQRITYEEDEKTSWAQSLVHTYSEHVDTNSKLVQSALNAMEEPEMAAFLQTSKNLIEQVNEATKSIPVETLQPGYETMDHYKVDFNAEERALYQLDFIKLEEEVEEPPEEPAPEPESEVLPEPEPEPETEPLHSLVENSDPDSELKLENYEIKDVLCETKEENQAQVEGCAERQKDVICEKSGLNTQQDQTELGCEGHGSGIHCLTSEAGEETKLYPTWYRPNNWPMLSQSQATPIDAMGVLDHTPNLMSEASGQLQQTETPLSMWMSSSLMPLSNENRAQLGGGTLESTQPYMLEVEKNICCHHPYILRPGLSGHPPESMGKHSVLFFHIALLGNYRFQTAAADHSGVGASSPAVTSDSARISFSFSWLNPLAKKK</sequence>
<dbReference type="EC" id="2.3.2.27" evidence="4"/>
<feature type="domain" description="B box-type" evidence="17">
    <location>
        <begin position="113"/>
        <end position="155"/>
    </location>
</feature>
<dbReference type="Gene3D" id="1.20.5.170">
    <property type="match status" value="1"/>
</dbReference>
<dbReference type="PROSITE" id="PS00518">
    <property type="entry name" value="ZF_RING_1"/>
    <property type="match status" value="1"/>
</dbReference>
<evidence type="ECO:0000256" key="6">
    <source>
        <dbReference type="ARBA" id="ARBA00022679"/>
    </source>
</evidence>
<evidence type="ECO:0000256" key="8">
    <source>
        <dbReference type="ARBA" id="ARBA00022771"/>
    </source>
</evidence>
<reference evidence="19 20" key="1">
    <citation type="submission" date="2020-02" db="EMBL/GenBank/DDBJ databases">
        <title>A chromosome-scale genome assembly of the black bullhead catfish (Ameiurus melas).</title>
        <authorList>
            <person name="Wen M."/>
            <person name="Zham M."/>
            <person name="Cabau C."/>
            <person name="Klopp C."/>
            <person name="Donnadieu C."/>
            <person name="Roques C."/>
            <person name="Bouchez O."/>
            <person name="Lampietro C."/>
            <person name="Jouanno E."/>
            <person name="Herpin A."/>
            <person name="Louis A."/>
            <person name="Berthelot C."/>
            <person name="Parey E."/>
            <person name="Roest-Crollius H."/>
            <person name="Braasch I."/>
            <person name="Postlethwait J."/>
            <person name="Robinson-Rechavi M."/>
            <person name="Echchiki A."/>
            <person name="Begum T."/>
            <person name="Montfort J."/>
            <person name="Schartl M."/>
            <person name="Bobe J."/>
            <person name="Guiguen Y."/>
        </authorList>
    </citation>
    <scope>NUCLEOTIDE SEQUENCE [LARGE SCALE GENOMIC DNA]</scope>
    <source>
        <strain evidence="19">M_S1</strain>
        <tissue evidence="19">Blood</tissue>
    </source>
</reference>
<keyword evidence="9" id="KW-0862">Zinc</keyword>
<evidence type="ECO:0000256" key="4">
    <source>
        <dbReference type="ARBA" id="ARBA00012483"/>
    </source>
</evidence>
<keyword evidence="20" id="KW-1185">Reference proteome</keyword>
<evidence type="ECO:0000256" key="7">
    <source>
        <dbReference type="ARBA" id="ARBA00022723"/>
    </source>
</evidence>
<dbReference type="PANTHER" id="PTHR24099">
    <property type="entry name" value="E3 UBIQUITIN-PROTEIN LIGASE TRIM36-RELATED"/>
    <property type="match status" value="1"/>
</dbReference>
<evidence type="ECO:0000256" key="5">
    <source>
        <dbReference type="ARBA" id="ARBA00022490"/>
    </source>
</evidence>
<dbReference type="PROSITE" id="PS50119">
    <property type="entry name" value="ZF_BBOX"/>
    <property type="match status" value="1"/>
</dbReference>
<keyword evidence="6" id="KW-0808">Transferase</keyword>
<dbReference type="GO" id="GO:0005634">
    <property type="term" value="C:nucleus"/>
    <property type="evidence" value="ECO:0007669"/>
    <property type="project" value="UniProtKB-SubCell"/>
</dbReference>
<evidence type="ECO:0000256" key="2">
    <source>
        <dbReference type="ARBA" id="ARBA00004123"/>
    </source>
</evidence>
<evidence type="ECO:0000313" key="20">
    <source>
        <dbReference type="Proteomes" id="UP000593565"/>
    </source>
</evidence>
<keyword evidence="8 13" id="KW-0863">Zinc-finger</keyword>
<accession>A0A7J6A8C9</accession>
<dbReference type="InterPro" id="IPR017907">
    <property type="entry name" value="Znf_RING_CS"/>
</dbReference>
<feature type="region of interest" description="Disordered" evidence="15">
    <location>
        <begin position="326"/>
        <end position="367"/>
    </location>
</feature>
<evidence type="ECO:0000256" key="15">
    <source>
        <dbReference type="SAM" id="MobiDB-lite"/>
    </source>
</evidence>